<keyword evidence="5" id="KW-0862">Zinc</keyword>
<evidence type="ECO:0000259" key="11">
    <source>
        <dbReference type="PROSITE" id="PS50157"/>
    </source>
</evidence>
<name>A0AB34FRK4_9HYPO</name>
<evidence type="ECO:0000313" key="13">
    <source>
        <dbReference type="Proteomes" id="UP001163105"/>
    </source>
</evidence>
<keyword evidence="3" id="KW-0677">Repeat</keyword>
<keyword evidence="13" id="KW-1185">Reference proteome</keyword>
<evidence type="ECO:0000256" key="6">
    <source>
        <dbReference type="ARBA" id="ARBA00023015"/>
    </source>
</evidence>
<dbReference type="FunFam" id="3.30.160.60:FF:000504">
    <property type="entry name" value="C2H2 transcription factor swi5"/>
    <property type="match status" value="1"/>
</dbReference>
<feature type="region of interest" description="Disordered" evidence="10">
    <location>
        <begin position="651"/>
        <end position="675"/>
    </location>
</feature>
<protein>
    <submittedName>
        <fullName evidence="12">C2H2 transcription factor Swi5</fullName>
    </submittedName>
</protein>
<feature type="compositionally biased region" description="Basic and acidic residues" evidence="10">
    <location>
        <begin position="231"/>
        <end position="248"/>
    </location>
</feature>
<keyword evidence="7" id="KW-0804">Transcription</keyword>
<evidence type="ECO:0000256" key="1">
    <source>
        <dbReference type="ARBA" id="ARBA00004123"/>
    </source>
</evidence>
<dbReference type="SUPFAM" id="SSF57667">
    <property type="entry name" value="beta-beta-alpha zinc fingers"/>
    <property type="match status" value="1"/>
</dbReference>
<evidence type="ECO:0000256" key="5">
    <source>
        <dbReference type="ARBA" id="ARBA00022833"/>
    </source>
</evidence>
<dbReference type="Proteomes" id="UP001163105">
    <property type="component" value="Unassembled WGS sequence"/>
</dbReference>
<reference evidence="12" key="1">
    <citation type="submission" date="2023-01" db="EMBL/GenBank/DDBJ databases">
        <title>The growth and conidiation of Purpureocillium lavendulum are regulated by nitrogen source and histone H3K14 acetylation.</title>
        <authorList>
            <person name="Tang P."/>
            <person name="Han J."/>
            <person name="Zhang C."/>
            <person name="Tang P."/>
            <person name="Qi F."/>
            <person name="Zhang K."/>
            <person name="Liang L."/>
        </authorList>
    </citation>
    <scope>NUCLEOTIDE SEQUENCE</scope>
    <source>
        <strain evidence="12">YMF1.00683</strain>
    </source>
</reference>
<dbReference type="SMART" id="SM00355">
    <property type="entry name" value="ZnF_C2H2"/>
    <property type="match status" value="2"/>
</dbReference>
<evidence type="ECO:0000256" key="4">
    <source>
        <dbReference type="ARBA" id="ARBA00022771"/>
    </source>
</evidence>
<feature type="compositionally biased region" description="Basic residues" evidence="10">
    <location>
        <begin position="9"/>
        <end position="19"/>
    </location>
</feature>
<keyword evidence="6" id="KW-0805">Transcription regulation</keyword>
<keyword evidence="8" id="KW-0539">Nucleus</keyword>
<evidence type="ECO:0000256" key="9">
    <source>
        <dbReference type="PROSITE-ProRule" id="PRU00042"/>
    </source>
</evidence>
<feature type="compositionally biased region" description="Basic and acidic residues" evidence="10">
    <location>
        <begin position="56"/>
        <end position="68"/>
    </location>
</feature>
<feature type="region of interest" description="Disordered" evidence="10">
    <location>
        <begin position="532"/>
        <end position="572"/>
    </location>
</feature>
<dbReference type="GO" id="GO:0000978">
    <property type="term" value="F:RNA polymerase II cis-regulatory region sequence-specific DNA binding"/>
    <property type="evidence" value="ECO:0007669"/>
    <property type="project" value="TreeGrafter"/>
</dbReference>
<dbReference type="AlphaFoldDB" id="A0AB34FRK4"/>
<feature type="compositionally biased region" description="Low complexity" evidence="10">
    <location>
        <begin position="69"/>
        <end position="84"/>
    </location>
</feature>
<dbReference type="InterPro" id="IPR036236">
    <property type="entry name" value="Znf_C2H2_sf"/>
</dbReference>
<accession>A0AB34FRK4</accession>
<dbReference type="Pfam" id="PF00096">
    <property type="entry name" value="zf-C2H2"/>
    <property type="match status" value="2"/>
</dbReference>
<sequence length="763" mass="84591">MLSQPTTRLHARQKQHRRQNSTPSAFEGVKMPALPNSSSQRQAAGHQHHRRGLSLDTRRQHHQQDHKQQQQQQQQQQHHSSQQHYASALASSDSENYLISPRDTPQSHRFDPASCFDAGAVPFGAYDAQLSLMMQKNQESYSSNMTDGKEFDLYTNDSALSTPTFMHFPDSPSGQGWSSEGASRRGSRRISNGIAERVTRFESMSMEELQRPMTPPNQNGSHQFPPTPMETPHDRLVKQETRPDRFSDDYDESMEETIKPRRAQSSQRTQNNIFQEMRQQAEGSSTTVPNSPRSGGLPVRNGFVAMPMQGTDFMGMSSLRNEFARMDRGFGQAKYEEPESMHSGASEASHHSTPAEMGNYMGGFDETHGLQHMVPEASPSGSPSRRKSPHRRTESIASMTSAASIASINIEETKTETGVTMEEISQFIRGPETTDGKWTCLFEDCGKVFGRKENIKSHVQTHLNDRQYQCPTCHKCFVRQHDLKRHAKIHTGIKPYPCECGNSFARHDALTRHRQRGMCIGAFDGIVRKVVKRGRPRKNNRPDMDTRLEKSARQRKKNMSISSVGSVSEFTDSSCANTPEYTEYNMFNDVDPAGMARGLPASSSAPMPLMSATSSAVVPSSTSIDMADMAMSPEAESVHSYVSPEAVMERTISKPPTPAGSLYTTPPDLSRSSSPPPAHFFDVDPNTSASTDACDLAAMSAPMAEALAIGINDHDDDLLLQFGSDDSVQLDRGADMLMMGKFDDDFDNVGMFGGDDMFFGSAA</sequence>
<feature type="compositionally biased region" description="Low complexity" evidence="10">
    <location>
        <begin position="395"/>
        <end position="409"/>
    </location>
</feature>
<dbReference type="PROSITE" id="PS00028">
    <property type="entry name" value="ZINC_FINGER_C2H2_1"/>
    <property type="match status" value="2"/>
</dbReference>
<feature type="compositionally biased region" description="Polar residues" evidence="10">
    <location>
        <begin position="559"/>
        <end position="572"/>
    </location>
</feature>
<feature type="domain" description="C2H2-type" evidence="11">
    <location>
        <begin position="468"/>
        <end position="495"/>
    </location>
</feature>
<organism evidence="12 13">
    <name type="scientific">Purpureocillium lavendulum</name>
    <dbReference type="NCBI Taxonomy" id="1247861"/>
    <lineage>
        <taxon>Eukaryota</taxon>
        <taxon>Fungi</taxon>
        <taxon>Dikarya</taxon>
        <taxon>Ascomycota</taxon>
        <taxon>Pezizomycotina</taxon>
        <taxon>Sordariomycetes</taxon>
        <taxon>Hypocreomycetidae</taxon>
        <taxon>Hypocreales</taxon>
        <taxon>Ophiocordycipitaceae</taxon>
        <taxon>Purpureocillium</taxon>
    </lineage>
</organism>
<dbReference type="PROSITE" id="PS50157">
    <property type="entry name" value="ZINC_FINGER_C2H2_2"/>
    <property type="match status" value="2"/>
</dbReference>
<dbReference type="GO" id="GO:0001227">
    <property type="term" value="F:DNA-binding transcription repressor activity, RNA polymerase II-specific"/>
    <property type="evidence" value="ECO:0007669"/>
    <property type="project" value="TreeGrafter"/>
</dbReference>
<keyword evidence="2" id="KW-0479">Metal-binding</keyword>
<dbReference type="GO" id="GO:0008270">
    <property type="term" value="F:zinc ion binding"/>
    <property type="evidence" value="ECO:0007669"/>
    <property type="project" value="UniProtKB-KW"/>
</dbReference>
<comment type="caution">
    <text evidence="12">The sequence shown here is derived from an EMBL/GenBank/DDBJ whole genome shotgun (WGS) entry which is preliminary data.</text>
</comment>
<dbReference type="EMBL" id="JAQHRD010000005">
    <property type="protein sequence ID" value="KAJ6440972.1"/>
    <property type="molecule type" value="Genomic_DNA"/>
</dbReference>
<proteinExistence type="predicted"/>
<feature type="domain" description="C2H2-type" evidence="11">
    <location>
        <begin position="438"/>
        <end position="467"/>
    </location>
</feature>
<feature type="region of interest" description="Disordered" evidence="10">
    <location>
        <begin position="167"/>
        <end position="191"/>
    </location>
</feature>
<feature type="region of interest" description="Disordered" evidence="10">
    <location>
        <begin position="364"/>
        <end position="409"/>
    </location>
</feature>
<gene>
    <name evidence="12" type="ORF">O9K51_06765</name>
</gene>
<feature type="region of interest" description="Disordered" evidence="10">
    <location>
        <begin position="1"/>
        <end position="91"/>
    </location>
</feature>
<evidence type="ECO:0000313" key="12">
    <source>
        <dbReference type="EMBL" id="KAJ6440972.1"/>
    </source>
</evidence>
<feature type="region of interest" description="Disordered" evidence="10">
    <location>
        <begin position="205"/>
        <end position="301"/>
    </location>
</feature>
<dbReference type="Gene3D" id="3.30.160.60">
    <property type="entry name" value="Classic Zinc Finger"/>
    <property type="match status" value="3"/>
</dbReference>
<feature type="compositionally biased region" description="Polar residues" evidence="10">
    <location>
        <begin position="263"/>
        <end position="293"/>
    </location>
</feature>
<evidence type="ECO:0000256" key="7">
    <source>
        <dbReference type="ARBA" id="ARBA00023163"/>
    </source>
</evidence>
<feature type="region of interest" description="Disordered" evidence="10">
    <location>
        <begin position="334"/>
        <end position="353"/>
    </location>
</feature>
<dbReference type="FunFam" id="3.30.160.60:FF:002343">
    <property type="entry name" value="Zinc finger protein 33A"/>
    <property type="match status" value="1"/>
</dbReference>
<feature type="compositionally biased region" description="Basic and acidic residues" evidence="10">
    <location>
        <begin position="540"/>
        <end position="552"/>
    </location>
</feature>
<keyword evidence="4 9" id="KW-0863">Zinc-finger</keyword>
<dbReference type="InterPro" id="IPR013087">
    <property type="entry name" value="Znf_C2H2_type"/>
</dbReference>
<dbReference type="PANTHER" id="PTHR24399">
    <property type="entry name" value="ZINC FINGER AND BTB DOMAIN-CONTAINING"/>
    <property type="match status" value="1"/>
</dbReference>
<evidence type="ECO:0000256" key="10">
    <source>
        <dbReference type="SAM" id="MobiDB-lite"/>
    </source>
</evidence>
<evidence type="ECO:0000256" key="8">
    <source>
        <dbReference type="ARBA" id="ARBA00023242"/>
    </source>
</evidence>
<dbReference type="PANTHER" id="PTHR24399:SF70">
    <property type="entry name" value="C2H2-TYPE DOMAIN-CONTAINING PROTEIN"/>
    <property type="match status" value="1"/>
</dbReference>
<comment type="subcellular location">
    <subcellularLocation>
        <location evidence="1">Nucleus</location>
    </subcellularLocation>
</comment>
<evidence type="ECO:0000256" key="3">
    <source>
        <dbReference type="ARBA" id="ARBA00022737"/>
    </source>
</evidence>
<dbReference type="GO" id="GO:0005654">
    <property type="term" value="C:nucleoplasm"/>
    <property type="evidence" value="ECO:0007669"/>
    <property type="project" value="TreeGrafter"/>
</dbReference>
<evidence type="ECO:0000256" key="2">
    <source>
        <dbReference type="ARBA" id="ARBA00022723"/>
    </source>
</evidence>